<dbReference type="HOGENOM" id="CLU_067919_1_0_1"/>
<protein>
    <submittedName>
        <fullName evidence="2">CRE-SRI-36 protein</fullName>
    </submittedName>
</protein>
<evidence type="ECO:0000256" key="1">
    <source>
        <dbReference type="SAM" id="Phobius"/>
    </source>
</evidence>
<keyword evidence="1" id="KW-0812">Transmembrane</keyword>
<evidence type="ECO:0000313" key="2">
    <source>
        <dbReference type="EMBL" id="EFO88982.1"/>
    </source>
</evidence>
<dbReference type="Pfam" id="PF10327">
    <property type="entry name" value="7TM_GPCR_Sri"/>
    <property type="match status" value="1"/>
</dbReference>
<proteinExistence type="predicted"/>
<organism evidence="3">
    <name type="scientific">Caenorhabditis remanei</name>
    <name type="common">Caenorhabditis vulgaris</name>
    <dbReference type="NCBI Taxonomy" id="31234"/>
    <lineage>
        <taxon>Eukaryota</taxon>
        <taxon>Metazoa</taxon>
        <taxon>Ecdysozoa</taxon>
        <taxon>Nematoda</taxon>
        <taxon>Chromadorea</taxon>
        <taxon>Rhabditida</taxon>
        <taxon>Rhabditina</taxon>
        <taxon>Rhabditomorpha</taxon>
        <taxon>Rhabditoidea</taxon>
        <taxon>Rhabditidae</taxon>
        <taxon>Peloderinae</taxon>
        <taxon>Caenorhabditis</taxon>
    </lineage>
</organism>
<reference evidence="2" key="1">
    <citation type="submission" date="2007-07" db="EMBL/GenBank/DDBJ databases">
        <title>PCAP assembly of the Caenorhabditis remanei genome.</title>
        <authorList>
            <consortium name="The Caenorhabditis remanei Sequencing Consortium"/>
            <person name="Wilson R.K."/>
        </authorList>
    </citation>
    <scope>NUCLEOTIDE SEQUENCE [LARGE SCALE GENOMIC DNA]</scope>
    <source>
        <strain evidence="2">PB4641</strain>
    </source>
</reference>
<accession>E3M1T7</accession>
<sequence length="317" mass="36366">MPVDFSTPQWLINYYHGIGTISLFINLGTIYLVFFKSDKIDSFRYFLVIFQILCTLTDIHWTVLMQPIPLFPVIAAYCNGPLVRVFDVYCHYLMVSWTCLMVSQISALVWCFALKHRTIGKVTSGRIFPRNVYIIGGIYSVLTPIFTFLTTYETGISRKVQMEYVAEHYPEYFQDFRNLKNFSIYEIDGWFVIVLIISTSGAFFSALTFTFTTVDMFKMLRGLKKKVSGKSFRRYQMAVKSLLAQFSVSSLCLAPPFALMILAVGKFENGQILVQIAFAIASLHSSINAIVLIVTTLPYRQFVLRKSQKVFRIPTKT</sequence>
<dbReference type="PANTHER" id="PTHR45830">
    <property type="entry name" value="SERPENTINE RECEPTOR, CLASS I"/>
    <property type="match status" value="1"/>
</dbReference>
<feature type="transmembrane region" description="Helical" evidence="1">
    <location>
        <begin position="190"/>
        <end position="217"/>
    </location>
</feature>
<dbReference type="OrthoDB" id="5802350at2759"/>
<name>E3M1T7_CAERE</name>
<feature type="transmembrane region" description="Helical" evidence="1">
    <location>
        <begin position="92"/>
        <end position="112"/>
    </location>
</feature>
<dbReference type="OMA" id="QISALVW"/>
<dbReference type="AlphaFoldDB" id="E3M1T7"/>
<dbReference type="InParanoid" id="E3M1T7"/>
<dbReference type="Gene3D" id="1.20.1070.10">
    <property type="entry name" value="Rhodopsin 7-helix transmembrane proteins"/>
    <property type="match status" value="1"/>
</dbReference>
<dbReference type="RefSeq" id="XP_003110193.2">
    <property type="nucleotide sequence ID" value="XM_003110145.2"/>
</dbReference>
<dbReference type="EMBL" id="DS268421">
    <property type="protein sequence ID" value="EFO88982.1"/>
    <property type="molecule type" value="Genomic_DNA"/>
</dbReference>
<dbReference type="CTD" id="9803821"/>
<feature type="transmembrane region" description="Helical" evidence="1">
    <location>
        <begin position="238"/>
        <end position="264"/>
    </location>
</feature>
<feature type="transmembrane region" description="Helical" evidence="1">
    <location>
        <begin position="12"/>
        <end position="33"/>
    </location>
</feature>
<keyword evidence="1" id="KW-1133">Transmembrane helix</keyword>
<keyword evidence="3" id="KW-1185">Reference proteome</keyword>
<feature type="transmembrane region" description="Helical" evidence="1">
    <location>
        <begin position="45"/>
        <end position="63"/>
    </location>
</feature>
<dbReference type="SUPFAM" id="SSF81321">
    <property type="entry name" value="Family A G protein-coupled receptor-like"/>
    <property type="match status" value="1"/>
</dbReference>
<dbReference type="eggNOG" id="ENOG502TJHZ">
    <property type="taxonomic scope" value="Eukaryota"/>
</dbReference>
<keyword evidence="1" id="KW-0472">Membrane</keyword>
<gene>
    <name evidence="2" type="primary">Cre-sri-36</name>
    <name evidence="2" type="ORF">CRE_06375</name>
</gene>
<dbReference type="Proteomes" id="UP000008281">
    <property type="component" value="Unassembled WGS sequence"/>
</dbReference>
<dbReference type="InterPro" id="IPR019429">
    <property type="entry name" value="7TM_GPCR_serpentine_rcpt_Sri"/>
</dbReference>
<dbReference type="GeneID" id="9803821"/>
<dbReference type="PANTHER" id="PTHR45830:SF19">
    <property type="entry name" value="SERPENTINE RECEPTOR, CLASS I"/>
    <property type="match status" value="1"/>
</dbReference>
<dbReference type="KEGG" id="crq:GCK72_006879"/>
<feature type="transmembrane region" description="Helical" evidence="1">
    <location>
        <begin position="276"/>
        <end position="299"/>
    </location>
</feature>
<feature type="transmembrane region" description="Helical" evidence="1">
    <location>
        <begin position="132"/>
        <end position="152"/>
    </location>
</feature>
<evidence type="ECO:0000313" key="3">
    <source>
        <dbReference type="Proteomes" id="UP000008281"/>
    </source>
</evidence>